<keyword evidence="2" id="KW-0812">Transmembrane</keyword>
<dbReference type="EMBL" id="JACHMH010000001">
    <property type="protein sequence ID" value="MBB4675498.1"/>
    <property type="molecule type" value="Genomic_DNA"/>
</dbReference>
<dbReference type="Proteomes" id="UP000533598">
    <property type="component" value="Unassembled WGS sequence"/>
</dbReference>
<organism evidence="3 4">
    <name type="scientific">Crossiella cryophila</name>
    <dbReference type="NCBI Taxonomy" id="43355"/>
    <lineage>
        <taxon>Bacteria</taxon>
        <taxon>Bacillati</taxon>
        <taxon>Actinomycetota</taxon>
        <taxon>Actinomycetes</taxon>
        <taxon>Pseudonocardiales</taxon>
        <taxon>Pseudonocardiaceae</taxon>
        <taxon>Crossiella</taxon>
    </lineage>
</organism>
<evidence type="ECO:0008006" key="5">
    <source>
        <dbReference type="Google" id="ProtNLM"/>
    </source>
</evidence>
<proteinExistence type="predicted"/>
<keyword evidence="4" id="KW-1185">Reference proteome</keyword>
<protein>
    <recommendedName>
        <fullName evidence="5">DUF2530 domain-containing protein</fullName>
    </recommendedName>
</protein>
<dbReference type="RefSeq" id="WP_185001463.1">
    <property type="nucleotide sequence ID" value="NZ_BAAAUI010000006.1"/>
</dbReference>
<reference evidence="3 4" key="1">
    <citation type="submission" date="2020-08" db="EMBL/GenBank/DDBJ databases">
        <title>Sequencing the genomes of 1000 actinobacteria strains.</title>
        <authorList>
            <person name="Klenk H.-P."/>
        </authorList>
    </citation>
    <scope>NUCLEOTIDE SEQUENCE [LARGE SCALE GENOMIC DNA]</scope>
    <source>
        <strain evidence="3 4">DSM 44230</strain>
    </source>
</reference>
<name>A0A7W7C903_9PSEU</name>
<feature type="region of interest" description="Disordered" evidence="1">
    <location>
        <begin position="1"/>
        <end position="25"/>
    </location>
</feature>
<evidence type="ECO:0000313" key="4">
    <source>
        <dbReference type="Proteomes" id="UP000533598"/>
    </source>
</evidence>
<keyword evidence="2" id="KW-1133">Transmembrane helix</keyword>
<dbReference type="InterPro" id="IPR019681">
    <property type="entry name" value="DUF2530"/>
</dbReference>
<evidence type="ECO:0000256" key="2">
    <source>
        <dbReference type="SAM" id="Phobius"/>
    </source>
</evidence>
<evidence type="ECO:0000256" key="1">
    <source>
        <dbReference type="SAM" id="MobiDB-lite"/>
    </source>
</evidence>
<feature type="transmembrane region" description="Helical" evidence="2">
    <location>
        <begin position="29"/>
        <end position="50"/>
    </location>
</feature>
<keyword evidence="2" id="KW-0472">Membrane</keyword>
<evidence type="ECO:0000313" key="3">
    <source>
        <dbReference type="EMBL" id="MBB4675498.1"/>
    </source>
</evidence>
<comment type="caution">
    <text evidence="3">The sequence shown here is derived from an EMBL/GenBank/DDBJ whole genome shotgun (WGS) entry which is preliminary data.</text>
</comment>
<gene>
    <name evidence="3" type="ORF">HNR67_001616</name>
</gene>
<sequence length="93" mass="9729">MAERSEPSPVTNRQTPPPPPALPRGLTDAVPAVSVGTGIFFAAFVVLLLVRGTESVWTWTCLVGGLLGFTGLAVIAWQRAAARRGSRTAQTGV</sequence>
<dbReference type="AlphaFoldDB" id="A0A7W7C903"/>
<feature type="transmembrane region" description="Helical" evidence="2">
    <location>
        <begin position="56"/>
        <end position="77"/>
    </location>
</feature>
<dbReference type="Pfam" id="PF10745">
    <property type="entry name" value="DUF2530"/>
    <property type="match status" value="1"/>
</dbReference>
<accession>A0A7W7C903</accession>